<gene>
    <name evidence="3" type="ORF">POCTA_138.1.T1230188</name>
</gene>
<comment type="caution">
    <text evidence="3">The sequence shown here is derived from an EMBL/GenBank/DDBJ whole genome shotgun (WGS) entry which is preliminary data.</text>
</comment>
<name>A0A8S1XIG4_PAROT</name>
<dbReference type="OMA" id="YSHKATR"/>
<evidence type="ECO:0000313" key="3">
    <source>
        <dbReference type="EMBL" id="CAD8201180.1"/>
    </source>
</evidence>
<proteinExistence type="predicted"/>
<organism evidence="3 4">
    <name type="scientific">Paramecium octaurelia</name>
    <dbReference type="NCBI Taxonomy" id="43137"/>
    <lineage>
        <taxon>Eukaryota</taxon>
        <taxon>Sar</taxon>
        <taxon>Alveolata</taxon>
        <taxon>Ciliophora</taxon>
        <taxon>Intramacronucleata</taxon>
        <taxon>Oligohymenophorea</taxon>
        <taxon>Peniculida</taxon>
        <taxon>Parameciidae</taxon>
        <taxon>Paramecium</taxon>
    </lineage>
</organism>
<evidence type="ECO:0000313" key="4">
    <source>
        <dbReference type="Proteomes" id="UP000683925"/>
    </source>
</evidence>
<sequence>MLIILQLLVYQIYSESIQILTKQEAILDVFSSSGIILEQSLTNSSLCHIVPQQLVAHDIDDNSITLIESYKDDLFSQNFELGSFNGKIGKIIKFVQITNGVLVLQDDGQLKYLNYQNNSFQLKSTFKLEIEKFALEGNVFLEYIYYQSQVLLIANAQTIALDIIHDEDDLYIKQYKIYEQWQISHINSIATVGNIMIVAMDSGIKIFEFKDHLLNEIMIEISQINRVSDVKIFNKKNNELYYIYLLDTISGINQYIFNTVTQKLEHNSKLGIIPYPGEILDIYGEILMVVKDKYLYEIRVDYYRNQFTLVKQHQLETDIIDIELTEQFAIVIGRNGHQILFHSIPSTYSQFEWMNQLVIPNLKQLGILSLNLDQQNLELKEAIQSHNIIIGITQHKFFFSKVELEQSFIQCYSDEITSQIQLNYSHKATRCKTNLKRKECDLIKSYTIQFVEPKQFGGNKQTYLLIILLYIVILLLFILFIGSLIYLYKKYQIEPKQQSCEQTPDVTQNLKTDHQNNFPQPSSKELVPVSRDDQTPISEQRDQMNLQLRSKRPITQENGDLSPGPFEIS</sequence>
<keyword evidence="2" id="KW-1133">Transmembrane helix</keyword>
<accession>A0A8S1XIG4</accession>
<keyword evidence="2" id="KW-0812">Transmembrane</keyword>
<dbReference type="EMBL" id="CAJJDP010000123">
    <property type="protein sequence ID" value="CAD8201180.1"/>
    <property type="molecule type" value="Genomic_DNA"/>
</dbReference>
<evidence type="ECO:0008006" key="5">
    <source>
        <dbReference type="Google" id="ProtNLM"/>
    </source>
</evidence>
<dbReference type="OrthoDB" id="299304at2759"/>
<dbReference type="Proteomes" id="UP000683925">
    <property type="component" value="Unassembled WGS sequence"/>
</dbReference>
<dbReference type="AlphaFoldDB" id="A0A8S1XIG4"/>
<feature type="compositionally biased region" description="Polar residues" evidence="1">
    <location>
        <begin position="543"/>
        <end position="559"/>
    </location>
</feature>
<protein>
    <recommendedName>
        <fullName evidence="5">Transmembrane protein</fullName>
    </recommendedName>
</protein>
<feature type="transmembrane region" description="Helical" evidence="2">
    <location>
        <begin position="463"/>
        <end position="488"/>
    </location>
</feature>
<reference evidence="3" key="1">
    <citation type="submission" date="2021-01" db="EMBL/GenBank/DDBJ databases">
        <authorList>
            <consortium name="Genoscope - CEA"/>
            <person name="William W."/>
        </authorList>
    </citation>
    <scope>NUCLEOTIDE SEQUENCE</scope>
</reference>
<feature type="compositionally biased region" description="Basic and acidic residues" evidence="1">
    <location>
        <begin position="530"/>
        <end position="542"/>
    </location>
</feature>
<keyword evidence="4" id="KW-1185">Reference proteome</keyword>
<evidence type="ECO:0000256" key="1">
    <source>
        <dbReference type="SAM" id="MobiDB-lite"/>
    </source>
</evidence>
<feature type="region of interest" description="Disordered" evidence="1">
    <location>
        <begin position="502"/>
        <end position="569"/>
    </location>
</feature>
<keyword evidence="2" id="KW-0472">Membrane</keyword>
<evidence type="ECO:0000256" key="2">
    <source>
        <dbReference type="SAM" id="Phobius"/>
    </source>
</evidence>
<feature type="compositionally biased region" description="Polar residues" evidence="1">
    <location>
        <begin position="502"/>
        <end position="523"/>
    </location>
</feature>